<dbReference type="EMBL" id="CAJNOO010003368">
    <property type="protein sequence ID" value="CAF1333426.1"/>
    <property type="molecule type" value="Genomic_DNA"/>
</dbReference>
<sequence length="92" mass="10478">MVNVTRVTYALTAHLQGKELDIITAIDVISNTMKLLQHMRNDGNTMVNMAERAVRRVVAFDIDVDAELDRLHRPRQRSRRINNNPSSAVHVS</sequence>
<comment type="caution">
    <text evidence="1">The sequence shown here is derived from an EMBL/GenBank/DDBJ whole genome shotgun (WGS) entry which is preliminary data.</text>
</comment>
<feature type="non-terminal residue" evidence="1">
    <location>
        <position position="1"/>
    </location>
</feature>
<dbReference type="Proteomes" id="UP000663882">
    <property type="component" value="Unassembled WGS sequence"/>
</dbReference>
<accession>A0A815G2H2</accession>
<dbReference type="AlphaFoldDB" id="A0A815G2H2"/>
<gene>
    <name evidence="1" type="ORF">RFH988_LOCUS31389</name>
</gene>
<proteinExistence type="predicted"/>
<dbReference type="OrthoDB" id="6611207at2759"/>
<organism evidence="1 2">
    <name type="scientific">Rotaria sordida</name>
    <dbReference type="NCBI Taxonomy" id="392033"/>
    <lineage>
        <taxon>Eukaryota</taxon>
        <taxon>Metazoa</taxon>
        <taxon>Spiralia</taxon>
        <taxon>Gnathifera</taxon>
        <taxon>Rotifera</taxon>
        <taxon>Eurotatoria</taxon>
        <taxon>Bdelloidea</taxon>
        <taxon>Philodinida</taxon>
        <taxon>Philodinidae</taxon>
        <taxon>Rotaria</taxon>
    </lineage>
</organism>
<name>A0A815G2H2_9BILA</name>
<evidence type="ECO:0000313" key="1">
    <source>
        <dbReference type="EMBL" id="CAF1333426.1"/>
    </source>
</evidence>
<reference evidence="1" key="1">
    <citation type="submission" date="2021-02" db="EMBL/GenBank/DDBJ databases">
        <authorList>
            <person name="Nowell W R."/>
        </authorList>
    </citation>
    <scope>NUCLEOTIDE SEQUENCE</scope>
</reference>
<protein>
    <submittedName>
        <fullName evidence="1">Uncharacterized protein</fullName>
    </submittedName>
</protein>
<evidence type="ECO:0000313" key="2">
    <source>
        <dbReference type="Proteomes" id="UP000663882"/>
    </source>
</evidence>